<name>A0A562IJT8_MICOL</name>
<gene>
    <name evidence="1" type="ORF">JD77_05988</name>
</gene>
<reference evidence="1 2" key="1">
    <citation type="submission" date="2019-07" db="EMBL/GenBank/DDBJ databases">
        <title>R&amp;d 2014.</title>
        <authorList>
            <person name="Klenk H.-P."/>
        </authorList>
    </citation>
    <scope>NUCLEOTIDE SEQUENCE [LARGE SCALE GENOMIC DNA]</scope>
    <source>
        <strain evidence="1 2">DSM 43868</strain>
    </source>
</reference>
<dbReference type="RefSeq" id="WP_170286663.1">
    <property type="nucleotide sequence ID" value="NZ_BAAATQ010000205.1"/>
</dbReference>
<organism evidence="1 2">
    <name type="scientific">Micromonospora olivasterospora</name>
    <dbReference type="NCBI Taxonomy" id="1880"/>
    <lineage>
        <taxon>Bacteria</taxon>
        <taxon>Bacillati</taxon>
        <taxon>Actinomycetota</taxon>
        <taxon>Actinomycetes</taxon>
        <taxon>Micromonosporales</taxon>
        <taxon>Micromonosporaceae</taxon>
        <taxon>Micromonospora</taxon>
    </lineage>
</organism>
<keyword evidence="2" id="KW-1185">Reference proteome</keyword>
<dbReference type="Pfam" id="PF13822">
    <property type="entry name" value="ACC_epsilon"/>
    <property type="match status" value="1"/>
</dbReference>
<accession>A0A562IJT8</accession>
<comment type="caution">
    <text evidence="1">The sequence shown here is derived from an EMBL/GenBank/DDBJ whole genome shotgun (WGS) entry which is preliminary data.</text>
</comment>
<evidence type="ECO:0000313" key="1">
    <source>
        <dbReference type="EMBL" id="TWH70963.1"/>
    </source>
</evidence>
<dbReference type="GO" id="GO:0004658">
    <property type="term" value="F:propionyl-CoA carboxylase activity"/>
    <property type="evidence" value="ECO:0007669"/>
    <property type="project" value="InterPro"/>
</dbReference>
<proteinExistence type="predicted"/>
<sequence>MGTDLQRDAASARPIALVRGGATPEELAIVMVVLARAACSTTANDLTPRRTSVWAERARLARQPLAHAPGAWRSLALPR</sequence>
<protein>
    <submittedName>
        <fullName evidence="1">Acyl-CoA carboxylase epsilon subunit-like protein</fullName>
    </submittedName>
</protein>
<evidence type="ECO:0000313" key="2">
    <source>
        <dbReference type="Proteomes" id="UP000319825"/>
    </source>
</evidence>
<dbReference type="GO" id="GO:0003989">
    <property type="term" value="F:acetyl-CoA carboxylase activity"/>
    <property type="evidence" value="ECO:0007669"/>
    <property type="project" value="InterPro"/>
</dbReference>
<dbReference type="Proteomes" id="UP000319825">
    <property type="component" value="Unassembled WGS sequence"/>
</dbReference>
<dbReference type="InterPro" id="IPR032716">
    <property type="entry name" value="ACC_epsilon"/>
</dbReference>
<dbReference type="AlphaFoldDB" id="A0A562IJT8"/>
<dbReference type="EMBL" id="VLKE01000001">
    <property type="protein sequence ID" value="TWH70963.1"/>
    <property type="molecule type" value="Genomic_DNA"/>
</dbReference>